<keyword evidence="2" id="KW-1185">Reference proteome</keyword>
<protein>
    <recommendedName>
        <fullName evidence="3">Lipoprotein</fullName>
    </recommendedName>
</protein>
<dbReference type="RefSeq" id="WP_260764234.1">
    <property type="nucleotide sequence ID" value="NZ_CP045921.1"/>
</dbReference>
<organism evidence="1 2">
    <name type="scientific">Candidatus Mycosynbacter amalyticus</name>
    <dbReference type="NCBI Taxonomy" id="2665156"/>
    <lineage>
        <taxon>Bacteria</taxon>
        <taxon>Candidatus Saccharimonadota</taxon>
        <taxon>Candidatus Saccharimonadota incertae sedis</taxon>
        <taxon>Candidatus Mycosynbacter</taxon>
    </lineage>
</organism>
<dbReference type="PROSITE" id="PS51257">
    <property type="entry name" value="PROKAR_LIPOPROTEIN"/>
    <property type="match status" value="1"/>
</dbReference>
<name>A0A857MKR5_9BACT</name>
<evidence type="ECO:0000313" key="1">
    <source>
        <dbReference type="EMBL" id="QHN42728.1"/>
    </source>
</evidence>
<dbReference type="KEGG" id="mama:GII36_02560"/>
<accession>A0A857MKR5</accession>
<dbReference type="Proteomes" id="UP001059824">
    <property type="component" value="Chromosome"/>
</dbReference>
<evidence type="ECO:0008006" key="3">
    <source>
        <dbReference type="Google" id="ProtNLM"/>
    </source>
</evidence>
<proteinExistence type="predicted"/>
<gene>
    <name evidence="1" type="ORF">GII36_02560</name>
</gene>
<dbReference type="EMBL" id="CP045921">
    <property type="protein sequence ID" value="QHN42728.1"/>
    <property type="molecule type" value="Genomic_DNA"/>
</dbReference>
<reference evidence="1" key="1">
    <citation type="journal article" date="2021" name="Nat. Microbiol.">
        <title>Cocultivation of an ultrasmall environmental parasitic bacterium with lytic ability against bacteria associated with wastewater foams.</title>
        <authorList>
            <person name="Batinovic S."/>
            <person name="Rose J.J.A."/>
            <person name="Ratcliffe J."/>
            <person name="Seviour R.J."/>
            <person name="Petrovski S."/>
        </authorList>
    </citation>
    <scope>NUCLEOTIDE SEQUENCE</scope>
    <source>
        <strain evidence="1">JR1</strain>
    </source>
</reference>
<dbReference type="AlphaFoldDB" id="A0A857MKR5"/>
<evidence type="ECO:0000313" key="2">
    <source>
        <dbReference type="Proteomes" id="UP001059824"/>
    </source>
</evidence>
<sequence>MKNVYIVSASIAAALSLLTACGSWGEKLEVVRTSETASVFSSLELKKPSCKDDEDGQRFSIVGKTVEKTVVQLQKEDRDPSLREQEGEQVLKNTYEIPAGKEFTILGPKLYDDSYRFNLVTASPTPRLLATLNVKLAYCSTEE</sequence>